<sequence>MRIHVAGAARPRAIDKELRPPKELSMLVQVCGLPGAGKSTLSAAIAELMPSLTLRVDAIEGAMWKYQIPREQSGIAAYSIMHAIAVPNLRRGQVVIADAVSGVEPARAGWVSTADAAGVPLRVIEVVCADVDEHRRRVEQRANDLPGFTLPTWDEVQRTADEYEPRTDDRLITDSTRPLEETVRQALDYLELHAR</sequence>
<dbReference type="InterPro" id="IPR027417">
    <property type="entry name" value="P-loop_NTPase"/>
</dbReference>
<comment type="caution">
    <text evidence="1">The sequence shown here is derived from an EMBL/GenBank/DDBJ whole genome shotgun (WGS) entry which is preliminary data.</text>
</comment>
<dbReference type="Gene3D" id="3.40.50.300">
    <property type="entry name" value="P-loop containing nucleotide triphosphate hydrolases"/>
    <property type="match status" value="1"/>
</dbReference>
<proteinExistence type="predicted"/>
<reference evidence="1 2" key="1">
    <citation type="submission" date="2023-06" db="EMBL/GenBank/DDBJ databases">
        <authorList>
            <person name="Feng G."/>
            <person name="Li J."/>
            <person name="Zhu H."/>
        </authorList>
    </citation>
    <scope>NUCLEOTIDE SEQUENCE [LARGE SCALE GENOMIC DNA]</scope>
    <source>
        <strain evidence="1 2">RHCJP20</strain>
    </source>
</reference>
<keyword evidence="1" id="KW-0547">Nucleotide-binding</keyword>
<organism evidence="1 2">
    <name type="scientific">Curtobacterium subtropicum</name>
    <dbReference type="NCBI Taxonomy" id="3055138"/>
    <lineage>
        <taxon>Bacteria</taxon>
        <taxon>Bacillati</taxon>
        <taxon>Actinomycetota</taxon>
        <taxon>Actinomycetes</taxon>
        <taxon>Micrococcales</taxon>
        <taxon>Microbacteriaceae</taxon>
        <taxon>Curtobacterium</taxon>
    </lineage>
</organism>
<dbReference type="Proteomes" id="UP001235720">
    <property type="component" value="Unassembled WGS sequence"/>
</dbReference>
<dbReference type="RefSeq" id="WP_187290482.1">
    <property type="nucleotide sequence ID" value="NZ_JAUCMM010000004.1"/>
</dbReference>
<dbReference type="PANTHER" id="PTHR37807:SF3">
    <property type="entry name" value="OS07G0160300 PROTEIN"/>
    <property type="match status" value="1"/>
</dbReference>
<dbReference type="EMBL" id="JAUCMM010000004">
    <property type="protein sequence ID" value="MDM7888309.1"/>
    <property type="molecule type" value="Genomic_DNA"/>
</dbReference>
<protein>
    <submittedName>
        <fullName evidence="1">ATP-binding protein</fullName>
    </submittedName>
</protein>
<dbReference type="Pfam" id="PF13671">
    <property type="entry name" value="AAA_33"/>
    <property type="match status" value="1"/>
</dbReference>
<evidence type="ECO:0000313" key="2">
    <source>
        <dbReference type="Proteomes" id="UP001235720"/>
    </source>
</evidence>
<evidence type="ECO:0000313" key="1">
    <source>
        <dbReference type="EMBL" id="MDM7888309.1"/>
    </source>
</evidence>
<accession>A0ABT7TFE3</accession>
<dbReference type="PANTHER" id="PTHR37807">
    <property type="entry name" value="OS07G0160300 PROTEIN"/>
    <property type="match status" value="1"/>
</dbReference>
<gene>
    <name evidence="1" type="ORF">QUG98_07560</name>
</gene>
<keyword evidence="2" id="KW-1185">Reference proteome</keyword>
<name>A0ABT7TFE3_9MICO</name>
<dbReference type="SUPFAM" id="SSF52540">
    <property type="entry name" value="P-loop containing nucleoside triphosphate hydrolases"/>
    <property type="match status" value="1"/>
</dbReference>
<dbReference type="GO" id="GO:0005524">
    <property type="term" value="F:ATP binding"/>
    <property type="evidence" value="ECO:0007669"/>
    <property type="project" value="UniProtKB-KW"/>
</dbReference>
<keyword evidence="1" id="KW-0067">ATP-binding</keyword>